<feature type="transmembrane region" description="Helical" evidence="1">
    <location>
        <begin position="116"/>
        <end position="137"/>
    </location>
</feature>
<organism evidence="2 3">
    <name type="scientific">Deinococcus arboris</name>
    <dbReference type="NCBI Taxonomy" id="2682977"/>
    <lineage>
        <taxon>Bacteria</taxon>
        <taxon>Thermotogati</taxon>
        <taxon>Deinococcota</taxon>
        <taxon>Deinococci</taxon>
        <taxon>Deinococcales</taxon>
        <taxon>Deinococcaceae</taxon>
        <taxon>Deinococcus</taxon>
    </lineage>
</organism>
<proteinExistence type="predicted"/>
<evidence type="ECO:0000313" key="2">
    <source>
        <dbReference type="EMBL" id="MVN85626.1"/>
    </source>
</evidence>
<feature type="transmembrane region" description="Helical" evidence="1">
    <location>
        <begin position="21"/>
        <end position="38"/>
    </location>
</feature>
<sequence length="501" mass="51812">MPDLLWLLALELRLRARQGGLPLLVLSMVVVTALYLPARDAAYLTLSVDGQRGVYSWAWVGLVTGILGALAFSLAAFLLVGRRPQRDAAAGVWPVLTASPASRVALLGARTLADTLLLWALWGVVLLGSAAVVAARAEATGAPDLPGLLLPGILIAFPVLALVAALGTLLDSVMPRARLGRGAAGVMLWTALVGAALGTPAPVPDLLGVREPLRQATLALTGHVPEPFTLAQSGVNVGLAARTAPLVPQPWTGLTWTPTQVAERALPLALAALLVGVAALIDPRRGQPRAARPVGAARTLRPWPLPARSGLRLAALDLRAALLGVPRWLPLLAALLGAAGLSAATNPGSPLLPLLLIVGVPVATRVLFQDRAAGVEALLGTVPAGAALPLVRAATAFAALLVPTSGALLVLLPTRPDLSLALLASALLTALLLLTLRDLAVNDAASEGLLFLAWYLGPFNHLGTLDTLNPEHTPLVLVLSAVLIAAHLVRRLPRRFSEVPV</sequence>
<feature type="transmembrane region" description="Helical" evidence="1">
    <location>
        <begin position="328"/>
        <end position="345"/>
    </location>
</feature>
<keyword evidence="1" id="KW-0812">Transmembrane</keyword>
<accession>A0A7C9I8J3</accession>
<feature type="transmembrane region" description="Helical" evidence="1">
    <location>
        <begin position="471"/>
        <end position="489"/>
    </location>
</feature>
<feature type="transmembrane region" description="Helical" evidence="1">
    <location>
        <begin position="149"/>
        <end position="170"/>
    </location>
</feature>
<feature type="transmembrane region" description="Helical" evidence="1">
    <location>
        <begin position="58"/>
        <end position="80"/>
    </location>
</feature>
<feature type="transmembrane region" description="Helical" evidence="1">
    <location>
        <begin position="265"/>
        <end position="282"/>
    </location>
</feature>
<dbReference type="Proteomes" id="UP000483286">
    <property type="component" value="Unassembled WGS sequence"/>
</dbReference>
<comment type="caution">
    <text evidence="2">The sequence shown here is derived from an EMBL/GenBank/DDBJ whole genome shotgun (WGS) entry which is preliminary data.</text>
</comment>
<dbReference type="RefSeq" id="WP_157457624.1">
    <property type="nucleotide sequence ID" value="NZ_WQLB01000002.1"/>
</dbReference>
<feature type="transmembrane region" description="Helical" evidence="1">
    <location>
        <begin position="418"/>
        <end position="436"/>
    </location>
</feature>
<keyword evidence="1" id="KW-1133">Transmembrane helix</keyword>
<evidence type="ECO:0000313" key="3">
    <source>
        <dbReference type="Proteomes" id="UP000483286"/>
    </source>
</evidence>
<dbReference type="AlphaFoldDB" id="A0A7C9I8J3"/>
<evidence type="ECO:0000256" key="1">
    <source>
        <dbReference type="SAM" id="Phobius"/>
    </source>
</evidence>
<gene>
    <name evidence="2" type="ORF">GO986_02490</name>
</gene>
<feature type="transmembrane region" description="Helical" evidence="1">
    <location>
        <begin position="389"/>
        <end position="412"/>
    </location>
</feature>
<keyword evidence="1" id="KW-0472">Membrane</keyword>
<protein>
    <submittedName>
        <fullName evidence="2">Uncharacterized protein</fullName>
    </submittedName>
</protein>
<feature type="transmembrane region" description="Helical" evidence="1">
    <location>
        <begin position="182"/>
        <end position="203"/>
    </location>
</feature>
<dbReference type="EMBL" id="WQLB01000002">
    <property type="protein sequence ID" value="MVN85626.1"/>
    <property type="molecule type" value="Genomic_DNA"/>
</dbReference>
<reference evidence="2 3" key="1">
    <citation type="submission" date="2019-12" db="EMBL/GenBank/DDBJ databases">
        <title>Deinococcus sp. HMF7620 Genome sequencing and assembly.</title>
        <authorList>
            <person name="Kang H."/>
            <person name="Kim H."/>
            <person name="Joh K."/>
        </authorList>
    </citation>
    <scope>NUCLEOTIDE SEQUENCE [LARGE SCALE GENOMIC DNA]</scope>
    <source>
        <strain evidence="2 3">HMF7620</strain>
    </source>
</reference>
<keyword evidence="3" id="KW-1185">Reference proteome</keyword>
<name>A0A7C9I8J3_9DEIO</name>